<dbReference type="Gene3D" id="3.40.190.10">
    <property type="entry name" value="Periplasmic binding protein-like II"/>
    <property type="match status" value="2"/>
</dbReference>
<dbReference type="EMBL" id="MCBT01000018">
    <property type="protein sequence ID" value="OEG74674.1"/>
    <property type="molecule type" value="Genomic_DNA"/>
</dbReference>
<evidence type="ECO:0000313" key="2">
    <source>
        <dbReference type="Proteomes" id="UP000095230"/>
    </source>
</evidence>
<dbReference type="AlphaFoldDB" id="A0A1E5IVX3"/>
<sequence length="259" mass="29122">MQLSSSVYGCEITMGYRTSERQPYIQAAPNNEGLYQALYSAAAQRIGCKLSIVRQPKHRILRQIMLGTVDFYPGLGFNTERDTFAQFIPNGLTERYIGISHRFQPQISSLDELVGSEAILLISPGGYEVTGIPDGVLLRKPADMDVEQALDLLSARKGDFFTYDEATLRYILDHGRHSDLTLHPQCCEAEHDMYMGFSRKSQHFAQQANLNYDAKRPVSAMNSQFAPHKDSIAYAMSMALTAMKLSGETEQLRAKYFDN</sequence>
<name>A0A1E5IVX3_SHECO</name>
<evidence type="ECO:0000313" key="1">
    <source>
        <dbReference type="EMBL" id="OEG74674.1"/>
    </source>
</evidence>
<evidence type="ECO:0008006" key="3">
    <source>
        <dbReference type="Google" id="ProtNLM"/>
    </source>
</evidence>
<reference evidence="1 2" key="1">
    <citation type="submission" date="2016-07" db="EMBL/GenBank/DDBJ databases">
        <title>Whole-genome of two Shewanella species isolated from a digestive organ of sea cucumber Apostichopus japonicus Selenka 1867.</title>
        <authorList>
            <person name="Hong H.-H."/>
            <person name="Choi H."/>
            <person name="Cheon S."/>
            <person name="Oh J.-S."/>
            <person name="Lee H.-G."/>
            <person name="Park C."/>
        </authorList>
    </citation>
    <scope>NUCLEOTIDE SEQUENCE [LARGE SCALE GENOMIC DNA]</scope>
    <source>
        <strain evidence="1 2">CSB03KR</strain>
    </source>
</reference>
<gene>
    <name evidence="1" type="ORF">BEL05_19695</name>
</gene>
<proteinExistence type="predicted"/>
<accession>A0A1E5IVX3</accession>
<organism evidence="1 2">
    <name type="scientific">Shewanella colwelliana</name>
    <name type="common">Alteromonas colwelliana</name>
    <dbReference type="NCBI Taxonomy" id="23"/>
    <lineage>
        <taxon>Bacteria</taxon>
        <taxon>Pseudomonadati</taxon>
        <taxon>Pseudomonadota</taxon>
        <taxon>Gammaproteobacteria</taxon>
        <taxon>Alteromonadales</taxon>
        <taxon>Shewanellaceae</taxon>
        <taxon>Shewanella</taxon>
    </lineage>
</organism>
<comment type="caution">
    <text evidence="1">The sequence shown here is derived from an EMBL/GenBank/DDBJ whole genome shotgun (WGS) entry which is preliminary data.</text>
</comment>
<dbReference type="SUPFAM" id="SSF53850">
    <property type="entry name" value="Periplasmic binding protein-like II"/>
    <property type="match status" value="1"/>
</dbReference>
<dbReference type="Proteomes" id="UP000095230">
    <property type="component" value="Unassembled WGS sequence"/>
</dbReference>
<protein>
    <recommendedName>
        <fullName evidence="3">Solute-binding protein family 3/N-terminal domain-containing protein</fullName>
    </recommendedName>
</protein>